<proteinExistence type="predicted"/>
<dbReference type="Proteomes" id="UP001157502">
    <property type="component" value="Chromosome 5"/>
</dbReference>
<protein>
    <submittedName>
        <fullName evidence="1">Uncharacterized protein</fullName>
    </submittedName>
</protein>
<dbReference type="EMBL" id="CM055732">
    <property type="protein sequence ID" value="KAJ8011777.1"/>
    <property type="molecule type" value="Genomic_DNA"/>
</dbReference>
<accession>A0ACC2H776</accession>
<sequence>MTCRDSVSPKSGTSIGESVSVMCESGGTLESLTGEYSVPPWPLTSLDWAFVGVSRTGPLDREWGISYSISDSSASPIDSDPTPDDTFNHEQLRSSEASTAKPLKESTEGDWNTLATSEAASSISSLLCSGTGKKLTSNIKFRWTTLVFPLSSLTL</sequence>
<organism evidence="1 2">
    <name type="scientific">Dallia pectoralis</name>
    <name type="common">Alaska blackfish</name>
    <dbReference type="NCBI Taxonomy" id="75939"/>
    <lineage>
        <taxon>Eukaryota</taxon>
        <taxon>Metazoa</taxon>
        <taxon>Chordata</taxon>
        <taxon>Craniata</taxon>
        <taxon>Vertebrata</taxon>
        <taxon>Euteleostomi</taxon>
        <taxon>Actinopterygii</taxon>
        <taxon>Neopterygii</taxon>
        <taxon>Teleostei</taxon>
        <taxon>Protacanthopterygii</taxon>
        <taxon>Esociformes</taxon>
        <taxon>Umbridae</taxon>
        <taxon>Dallia</taxon>
    </lineage>
</organism>
<evidence type="ECO:0000313" key="2">
    <source>
        <dbReference type="Proteomes" id="UP001157502"/>
    </source>
</evidence>
<gene>
    <name evidence="1" type="ORF">DPEC_G00061780</name>
</gene>
<name>A0ACC2H776_DALPE</name>
<reference evidence="1" key="1">
    <citation type="submission" date="2021-05" db="EMBL/GenBank/DDBJ databases">
        <authorList>
            <person name="Pan Q."/>
            <person name="Jouanno E."/>
            <person name="Zahm M."/>
            <person name="Klopp C."/>
            <person name="Cabau C."/>
            <person name="Louis A."/>
            <person name="Berthelot C."/>
            <person name="Parey E."/>
            <person name="Roest Crollius H."/>
            <person name="Montfort J."/>
            <person name="Robinson-Rechavi M."/>
            <person name="Bouchez O."/>
            <person name="Lampietro C."/>
            <person name="Lopez Roques C."/>
            <person name="Donnadieu C."/>
            <person name="Postlethwait J."/>
            <person name="Bobe J."/>
            <person name="Dillon D."/>
            <person name="Chandos A."/>
            <person name="von Hippel F."/>
            <person name="Guiguen Y."/>
        </authorList>
    </citation>
    <scope>NUCLEOTIDE SEQUENCE</scope>
    <source>
        <strain evidence="1">YG-Jan2019</strain>
    </source>
</reference>
<evidence type="ECO:0000313" key="1">
    <source>
        <dbReference type="EMBL" id="KAJ8011777.1"/>
    </source>
</evidence>
<comment type="caution">
    <text evidence="1">The sequence shown here is derived from an EMBL/GenBank/DDBJ whole genome shotgun (WGS) entry which is preliminary data.</text>
</comment>
<keyword evidence="2" id="KW-1185">Reference proteome</keyword>